<dbReference type="Proteomes" id="UP000694044">
    <property type="component" value="Unassembled WGS sequence"/>
</dbReference>
<protein>
    <submittedName>
        <fullName evidence="1">Uncharacterized protein</fullName>
    </submittedName>
</protein>
<evidence type="ECO:0000313" key="1">
    <source>
        <dbReference type="EMBL" id="KAG7379940.1"/>
    </source>
</evidence>
<gene>
    <name evidence="1" type="ORF">PHYPSEUDO_007998</name>
</gene>
<organism evidence="1 2">
    <name type="scientific">Phytophthora pseudosyringae</name>
    <dbReference type="NCBI Taxonomy" id="221518"/>
    <lineage>
        <taxon>Eukaryota</taxon>
        <taxon>Sar</taxon>
        <taxon>Stramenopiles</taxon>
        <taxon>Oomycota</taxon>
        <taxon>Peronosporomycetes</taxon>
        <taxon>Peronosporales</taxon>
        <taxon>Peronosporaceae</taxon>
        <taxon>Phytophthora</taxon>
    </lineage>
</organism>
<dbReference type="AlphaFoldDB" id="A0A8T1VIA8"/>
<proteinExistence type="predicted"/>
<name>A0A8T1VIA8_9STRA</name>
<dbReference type="EMBL" id="JAGDFM010000320">
    <property type="protein sequence ID" value="KAG7379940.1"/>
    <property type="molecule type" value="Genomic_DNA"/>
</dbReference>
<keyword evidence="2" id="KW-1185">Reference proteome</keyword>
<sequence>MGLHYVAISRLCYKHLDTYLASTAASHRRLQEEVAMKLGRGINVEHIKRMTLRTVRERTDGQRETLAFLDTLERNDFDETQCKREARHMMLVLEAKRKRRAAEHRSTLNFHVIRMMKGHHDPRR</sequence>
<evidence type="ECO:0000313" key="2">
    <source>
        <dbReference type="Proteomes" id="UP000694044"/>
    </source>
</evidence>
<reference evidence="1" key="1">
    <citation type="submission" date="2021-02" db="EMBL/GenBank/DDBJ databases">
        <authorList>
            <person name="Palmer J.M."/>
        </authorList>
    </citation>
    <scope>NUCLEOTIDE SEQUENCE</scope>
    <source>
        <strain evidence="1">SCRP734</strain>
    </source>
</reference>
<accession>A0A8T1VIA8</accession>
<dbReference type="OrthoDB" id="150246at2759"/>
<comment type="caution">
    <text evidence="1">The sequence shown here is derived from an EMBL/GenBank/DDBJ whole genome shotgun (WGS) entry which is preliminary data.</text>
</comment>